<accession>A0A7D6BHJ7</accession>
<protein>
    <submittedName>
        <fullName evidence="3">Uncharacterized protein</fullName>
    </submittedName>
</protein>
<evidence type="ECO:0000256" key="2">
    <source>
        <dbReference type="SAM" id="Phobius"/>
    </source>
</evidence>
<keyword evidence="2" id="KW-0812">Transmembrane</keyword>
<keyword evidence="2" id="KW-0472">Membrane</keyword>
<dbReference type="AlphaFoldDB" id="A0A7D6BHJ7"/>
<feature type="region of interest" description="Disordered" evidence="1">
    <location>
        <begin position="35"/>
        <end position="55"/>
    </location>
</feature>
<name>A0A7D6BHJ7_FERL1</name>
<feature type="transmembrane region" description="Helical" evidence="2">
    <location>
        <begin position="12"/>
        <end position="31"/>
    </location>
</feature>
<gene>
    <name evidence="3" type="ORF">Sv326_1220</name>
</gene>
<dbReference type="Proteomes" id="UP000510821">
    <property type="component" value="Chromosome"/>
</dbReference>
<dbReference type="EMBL" id="CP058998">
    <property type="protein sequence ID" value="QLJ53395.1"/>
    <property type="molecule type" value="Genomic_DNA"/>
</dbReference>
<sequence>MKKEEKNKQTFWYLLLAAVVVVVLAAAFFTMPKPAPGGGGTPQNQTGGEQPEPNATHLVEPKIYSPYYEGLESLVEAEMNKTTINATRGNYLPAGMFQELPSFPADLYQMQVLFKYYQMGKIRNQTNLDNKELGPAYWKQPEWIPTFISNGLNIIQHPPTDTYYYGWAEYELISANQMRNKNTGEITTFKPGVVATVLSNKTIEVKVPRVGVEGYSVYPSDMVIIDAQPDSMFDVYTVLYSGWYVQLYQGVRLAPAYPASGAIEDFQLFPDGTKSVTQTPDDTAKYIKVEFEPEQFVLEPSFPLFKSEWAKLIRMRVTVNESTPKGKYIVGMDITSPSKEFNDDMLWEYKTEYKVGGFGIGRPFFRVFIQVV</sequence>
<organism evidence="3 4">
    <name type="scientific">Fermentimicrarchaeum limneticum</name>
    <dbReference type="NCBI Taxonomy" id="2795018"/>
    <lineage>
        <taxon>Archaea</taxon>
        <taxon>Candidatus Micrarchaeota</taxon>
        <taxon>Candidatus Fermentimicrarchaeales</taxon>
        <taxon>Candidatus Fermentimicrarchaeaceae</taxon>
        <taxon>Candidatus Fermentimicrarchaeum</taxon>
    </lineage>
</organism>
<evidence type="ECO:0000256" key="1">
    <source>
        <dbReference type="SAM" id="MobiDB-lite"/>
    </source>
</evidence>
<keyword evidence="2" id="KW-1133">Transmembrane helix</keyword>
<reference evidence="4" key="1">
    <citation type="submission" date="2020-07" db="EMBL/GenBank/DDBJ databases">
        <title>Metabolic diversity and evolutionary history of the archaeal phylum ###Micrarchaeota### uncovered from a freshwater lake metagenome.</title>
        <authorList>
            <person name="Kadnikov V.V."/>
            <person name="Savvichev A.S."/>
            <person name="Mardanov A.V."/>
            <person name="Beletsky A.V."/>
            <person name="Chupakov A.V."/>
            <person name="Kokryatskaya N.M."/>
            <person name="Pimenov N.V."/>
            <person name="Ravin N.V."/>
        </authorList>
    </citation>
    <scope>NUCLEOTIDE SEQUENCE [LARGE SCALE GENOMIC DNA]</scope>
</reference>
<dbReference type="KEGG" id="flt:Sv326_1220"/>
<proteinExistence type="predicted"/>
<evidence type="ECO:0000313" key="3">
    <source>
        <dbReference type="EMBL" id="QLJ53395.1"/>
    </source>
</evidence>
<evidence type="ECO:0000313" key="4">
    <source>
        <dbReference type="Proteomes" id="UP000510821"/>
    </source>
</evidence>